<name>A0A9W7XTY4_9FUNG</name>
<dbReference type="PANTHER" id="PTHR13355:SF22">
    <property type="entry name" value="SLL0786 PROTEIN"/>
    <property type="match status" value="1"/>
</dbReference>
<dbReference type="OrthoDB" id="329272at2759"/>
<dbReference type="GO" id="GO:0008080">
    <property type="term" value="F:N-acetyltransferase activity"/>
    <property type="evidence" value="ECO:0007669"/>
    <property type="project" value="TreeGrafter"/>
</dbReference>
<dbReference type="Gene3D" id="3.40.630.30">
    <property type="match status" value="1"/>
</dbReference>
<evidence type="ECO:0000313" key="2">
    <source>
        <dbReference type="EMBL" id="KAJ1718397.1"/>
    </source>
</evidence>
<proteinExistence type="predicted"/>
<dbReference type="SUPFAM" id="SSF55729">
    <property type="entry name" value="Acyl-CoA N-acyltransferases (Nat)"/>
    <property type="match status" value="1"/>
</dbReference>
<organism evidence="2 3">
    <name type="scientific">Coemansia biformis</name>
    <dbReference type="NCBI Taxonomy" id="1286918"/>
    <lineage>
        <taxon>Eukaryota</taxon>
        <taxon>Fungi</taxon>
        <taxon>Fungi incertae sedis</taxon>
        <taxon>Zoopagomycota</taxon>
        <taxon>Kickxellomycotina</taxon>
        <taxon>Kickxellomycetes</taxon>
        <taxon>Kickxellales</taxon>
        <taxon>Kickxellaceae</taxon>
        <taxon>Coemansia</taxon>
    </lineage>
</organism>
<evidence type="ECO:0000259" key="1">
    <source>
        <dbReference type="PROSITE" id="PS51186"/>
    </source>
</evidence>
<gene>
    <name evidence="2" type="ORF">LPJ61_006649</name>
</gene>
<dbReference type="PROSITE" id="PS51186">
    <property type="entry name" value="GNAT"/>
    <property type="match status" value="1"/>
</dbReference>
<accession>A0A9W7XTY4</accession>
<dbReference type="Pfam" id="PF13673">
    <property type="entry name" value="Acetyltransf_10"/>
    <property type="match status" value="1"/>
</dbReference>
<reference evidence="2" key="1">
    <citation type="submission" date="2022-07" db="EMBL/GenBank/DDBJ databases">
        <title>Phylogenomic reconstructions and comparative analyses of Kickxellomycotina fungi.</title>
        <authorList>
            <person name="Reynolds N.K."/>
            <person name="Stajich J.E."/>
            <person name="Barry K."/>
            <person name="Grigoriev I.V."/>
            <person name="Crous P."/>
            <person name="Smith M.E."/>
        </authorList>
    </citation>
    <scope>NUCLEOTIDE SEQUENCE</scope>
    <source>
        <strain evidence="2">BCRC 34381</strain>
    </source>
</reference>
<dbReference type="InterPro" id="IPR039143">
    <property type="entry name" value="GNPNAT1-like"/>
</dbReference>
<dbReference type="AlphaFoldDB" id="A0A9W7XTY4"/>
<evidence type="ECO:0000313" key="3">
    <source>
        <dbReference type="Proteomes" id="UP001143981"/>
    </source>
</evidence>
<dbReference type="Proteomes" id="UP001143981">
    <property type="component" value="Unassembled WGS sequence"/>
</dbReference>
<protein>
    <recommendedName>
        <fullName evidence="1">N-acetyltransferase domain-containing protein</fullName>
    </recommendedName>
</protein>
<feature type="domain" description="N-acetyltransferase" evidence="1">
    <location>
        <begin position="4"/>
        <end position="150"/>
    </location>
</feature>
<keyword evidence="3" id="KW-1185">Reference proteome</keyword>
<dbReference type="EMBL" id="JANBOI010003492">
    <property type="protein sequence ID" value="KAJ1718397.1"/>
    <property type="molecule type" value="Genomic_DNA"/>
</dbReference>
<dbReference type="CDD" id="cd04301">
    <property type="entry name" value="NAT_SF"/>
    <property type="match status" value="1"/>
</dbReference>
<sequence>MDQFSVHAASEAELEAAIQVRIRVFVDIQKFPLSEETDGYDSEAKHIVITNVSKNNVVIGTLRILRAGDAAKLGRVVVVPEYQGKGLGKRLIAYAEQYIALHPDFLQCTSVKLGSQYDKRGFYEKCGYTPRGDIYDELGCPHIWMYKDIQRV</sequence>
<dbReference type="PANTHER" id="PTHR13355">
    <property type="entry name" value="GLUCOSAMINE 6-PHOSPHATE N-ACETYLTRANSFERASE"/>
    <property type="match status" value="1"/>
</dbReference>
<comment type="caution">
    <text evidence="2">The sequence shown here is derived from an EMBL/GenBank/DDBJ whole genome shotgun (WGS) entry which is preliminary data.</text>
</comment>
<dbReference type="InterPro" id="IPR016181">
    <property type="entry name" value="Acyl_CoA_acyltransferase"/>
</dbReference>
<dbReference type="InterPro" id="IPR000182">
    <property type="entry name" value="GNAT_dom"/>
</dbReference>